<reference evidence="3" key="1">
    <citation type="submission" date="2021-03" db="EMBL/GenBank/DDBJ databases">
        <title>Agromyces archimandritus sp. nov., isolated from the cockroach Archimandrita tessellata.</title>
        <authorList>
            <person name="Guzman J."/>
            <person name="Ortuzar M."/>
            <person name="Poehlein A."/>
            <person name="Daniel R."/>
            <person name="Trujillo M."/>
            <person name="Vilcinskas A."/>
        </authorList>
    </citation>
    <scope>NUCLEOTIDE SEQUENCE</scope>
    <source>
        <strain evidence="3">G127AT</strain>
    </source>
</reference>
<keyword evidence="2" id="KW-1133">Transmembrane helix</keyword>
<keyword evidence="2" id="KW-0812">Transmembrane</keyword>
<protein>
    <submittedName>
        <fullName evidence="3">Lytic transglycosylase domain-containing protein</fullName>
    </submittedName>
</protein>
<evidence type="ECO:0000313" key="4">
    <source>
        <dbReference type="Proteomes" id="UP000671914"/>
    </source>
</evidence>
<feature type="compositionally biased region" description="Pro residues" evidence="1">
    <location>
        <begin position="206"/>
        <end position="219"/>
    </location>
</feature>
<dbReference type="EMBL" id="CP071696">
    <property type="protein sequence ID" value="QTX05611.1"/>
    <property type="molecule type" value="Genomic_DNA"/>
</dbReference>
<feature type="compositionally biased region" description="Low complexity" evidence="1">
    <location>
        <begin position="188"/>
        <end position="205"/>
    </location>
</feature>
<evidence type="ECO:0000313" key="3">
    <source>
        <dbReference type="EMBL" id="QTX05611.1"/>
    </source>
</evidence>
<sequence>MSEEPTTSPETTPGGSRTRLRFRRKAAPDGDAPAGRSRRGWRSTVAIGAAIVLAATAGTGVLVQTAVGLQQASLAETRELAAVGRPEAAKLGVYDTVLEVQASKEAAATIEDADRLIREARGKSDASKLASTTAALRGFGKLGSDRVLELVDAARAHMSGLRRSIADFDRRAAEQAAAERAAAERAAAEAAAAEQAAAEEAAEAAPAPPPAAAPAPPASPSDAQIIARDMSAARYGWGQDQFGCLVAVWDYESGWNVTAGTPDGAYGIPQALPGTKMASAGADWQTSAATQISWGLDYIAGRYGNPCAAWAHIEAEGWY</sequence>
<evidence type="ECO:0000256" key="2">
    <source>
        <dbReference type="SAM" id="Phobius"/>
    </source>
</evidence>
<name>A0A975FQZ3_9MICO</name>
<dbReference type="RefSeq" id="WP_210900758.1">
    <property type="nucleotide sequence ID" value="NZ_CP071696.1"/>
</dbReference>
<accession>A0A975FQZ3</accession>
<keyword evidence="2" id="KW-0472">Membrane</keyword>
<keyword evidence="4" id="KW-1185">Reference proteome</keyword>
<gene>
    <name evidence="3" type="ORF">G127AT_05220</name>
</gene>
<proteinExistence type="predicted"/>
<organism evidence="3 4">
    <name type="scientific">Agromyces archimandritae</name>
    <dbReference type="NCBI Taxonomy" id="2781962"/>
    <lineage>
        <taxon>Bacteria</taxon>
        <taxon>Bacillati</taxon>
        <taxon>Actinomycetota</taxon>
        <taxon>Actinomycetes</taxon>
        <taxon>Micrococcales</taxon>
        <taxon>Microbacteriaceae</taxon>
        <taxon>Agromyces</taxon>
    </lineage>
</organism>
<dbReference type="Proteomes" id="UP000671914">
    <property type="component" value="Chromosome"/>
</dbReference>
<feature type="region of interest" description="Disordered" evidence="1">
    <location>
        <begin position="186"/>
        <end position="222"/>
    </location>
</feature>
<feature type="transmembrane region" description="Helical" evidence="2">
    <location>
        <begin position="45"/>
        <end position="67"/>
    </location>
</feature>
<dbReference type="SUPFAM" id="SSF53955">
    <property type="entry name" value="Lysozyme-like"/>
    <property type="match status" value="1"/>
</dbReference>
<feature type="region of interest" description="Disordered" evidence="1">
    <location>
        <begin position="1"/>
        <end position="39"/>
    </location>
</feature>
<dbReference type="InterPro" id="IPR023346">
    <property type="entry name" value="Lysozyme-like_dom_sf"/>
</dbReference>
<evidence type="ECO:0000256" key="1">
    <source>
        <dbReference type="SAM" id="MobiDB-lite"/>
    </source>
</evidence>
<dbReference type="AlphaFoldDB" id="A0A975FQZ3"/>
<dbReference type="KEGG" id="aarc:G127AT_05220"/>
<feature type="compositionally biased region" description="Low complexity" evidence="1">
    <location>
        <begin position="1"/>
        <end position="16"/>
    </location>
</feature>